<dbReference type="AlphaFoldDB" id="A0A0E9QU67"/>
<reference evidence="1" key="1">
    <citation type="submission" date="2014-11" db="EMBL/GenBank/DDBJ databases">
        <authorList>
            <person name="Amaro Gonzalez C."/>
        </authorList>
    </citation>
    <scope>NUCLEOTIDE SEQUENCE</scope>
</reference>
<reference evidence="1" key="2">
    <citation type="journal article" date="2015" name="Fish Shellfish Immunol.">
        <title>Early steps in the European eel (Anguilla anguilla)-Vibrio vulnificus interaction in the gills: Role of the RtxA13 toxin.</title>
        <authorList>
            <person name="Callol A."/>
            <person name="Pajuelo D."/>
            <person name="Ebbesson L."/>
            <person name="Teles M."/>
            <person name="MacKenzie S."/>
            <person name="Amaro C."/>
        </authorList>
    </citation>
    <scope>NUCLEOTIDE SEQUENCE</scope>
</reference>
<protein>
    <submittedName>
        <fullName evidence="1">Uncharacterized protein</fullName>
    </submittedName>
</protein>
<sequence>MNSFNNPFIKGPYFFQNI</sequence>
<accession>A0A0E9QU67</accession>
<organism evidence="1">
    <name type="scientific">Anguilla anguilla</name>
    <name type="common">European freshwater eel</name>
    <name type="synonym">Muraena anguilla</name>
    <dbReference type="NCBI Taxonomy" id="7936"/>
    <lineage>
        <taxon>Eukaryota</taxon>
        <taxon>Metazoa</taxon>
        <taxon>Chordata</taxon>
        <taxon>Craniata</taxon>
        <taxon>Vertebrata</taxon>
        <taxon>Euteleostomi</taxon>
        <taxon>Actinopterygii</taxon>
        <taxon>Neopterygii</taxon>
        <taxon>Teleostei</taxon>
        <taxon>Anguilliformes</taxon>
        <taxon>Anguillidae</taxon>
        <taxon>Anguilla</taxon>
    </lineage>
</organism>
<proteinExistence type="predicted"/>
<name>A0A0E9QU67_ANGAN</name>
<dbReference type="EMBL" id="GBXM01088787">
    <property type="protein sequence ID" value="JAH19790.1"/>
    <property type="molecule type" value="Transcribed_RNA"/>
</dbReference>
<evidence type="ECO:0000313" key="1">
    <source>
        <dbReference type="EMBL" id="JAH19790.1"/>
    </source>
</evidence>